<dbReference type="SUPFAM" id="SSF52402">
    <property type="entry name" value="Adenine nucleotide alpha hydrolases-like"/>
    <property type="match status" value="1"/>
</dbReference>
<keyword evidence="3" id="KW-1185">Reference proteome</keyword>
<name>A0ABZ2W424_9GAMM</name>
<evidence type="ECO:0000313" key="2">
    <source>
        <dbReference type="EMBL" id="WZF89317.1"/>
    </source>
</evidence>
<evidence type="ECO:0000313" key="3">
    <source>
        <dbReference type="Proteomes" id="UP001475781"/>
    </source>
</evidence>
<evidence type="ECO:0000256" key="1">
    <source>
        <dbReference type="ARBA" id="ARBA00022785"/>
    </source>
</evidence>
<keyword evidence="1" id="KW-0671">Queuosine biosynthesis</keyword>
<dbReference type="RefSeq" id="WP_341582084.1">
    <property type="nucleotide sequence ID" value="NZ_CP101118.1"/>
</dbReference>
<proteinExistence type="predicted"/>
<dbReference type="InterPro" id="IPR018317">
    <property type="entry name" value="QueC"/>
</dbReference>
<accession>A0ABZ2W424</accession>
<dbReference type="InterPro" id="IPR014729">
    <property type="entry name" value="Rossmann-like_a/b/a_fold"/>
</dbReference>
<dbReference type="Gene3D" id="3.40.50.620">
    <property type="entry name" value="HUPs"/>
    <property type="match status" value="1"/>
</dbReference>
<protein>
    <submittedName>
        <fullName evidence="2">7-cyano-7-deazaguanine synthase</fullName>
    </submittedName>
</protein>
<gene>
    <name evidence="2" type="ORF">NLK58_03630</name>
</gene>
<reference evidence="2 3" key="1">
    <citation type="submission" date="2022-07" db="EMBL/GenBank/DDBJ databases">
        <title>A copper resistant bacterium isolated from sediment samples of deep sea hydrothermal areas.</title>
        <authorList>
            <person name="Zeng X."/>
        </authorList>
    </citation>
    <scope>NUCLEOTIDE SEQUENCE [LARGE SCALE GENOMIC DNA]</scope>
    <source>
        <strain evidence="3">CuT 6</strain>
    </source>
</reference>
<organism evidence="2 3">
    <name type="scientific">Marinobacter metalliresistant</name>
    <dbReference type="NCBI Taxonomy" id="2961995"/>
    <lineage>
        <taxon>Bacteria</taxon>
        <taxon>Pseudomonadati</taxon>
        <taxon>Pseudomonadota</taxon>
        <taxon>Gammaproteobacteria</taxon>
        <taxon>Pseudomonadales</taxon>
        <taxon>Marinobacteraceae</taxon>
        <taxon>Marinobacter</taxon>
    </lineage>
</organism>
<dbReference type="EMBL" id="CP101118">
    <property type="protein sequence ID" value="WZF89317.1"/>
    <property type="molecule type" value="Genomic_DNA"/>
</dbReference>
<dbReference type="Proteomes" id="UP001475781">
    <property type="component" value="Chromosome"/>
</dbReference>
<sequence>MSKKFDVLWTGGWDSTFRVIQLLLQGVDVKPHYICDPGRDSTTFEISAMHQIRNQLKNNPKVKGNLLPVNIVKFSDFEKYKDIEEAYIDLMKQHYLGEQYKWIADYCRHKNIESIDLSIVSVNSDHFFQQNYARKDYPFSVIFKNLNFPLINMSKNDMREWCVDNGFLPVIESSWFCHSPTRSGKPCGTCSPCIVAMAEGMGYRLPTKAKVRYHFRILPRLKNFLKNHPRFYVYLFKLK</sequence>
<dbReference type="Pfam" id="PF06508">
    <property type="entry name" value="QueC"/>
    <property type="match status" value="1"/>
</dbReference>